<dbReference type="InterPro" id="IPR019430">
    <property type="entry name" value="7TM_GPCR_serpentine_rcpt_Srx"/>
</dbReference>
<evidence type="ECO:0000256" key="2">
    <source>
        <dbReference type="SAM" id="Phobius"/>
    </source>
</evidence>
<feature type="signal peptide" evidence="3">
    <location>
        <begin position="1"/>
        <end position="20"/>
    </location>
</feature>
<dbReference type="AlphaFoldDB" id="A0AA39H967"/>
<evidence type="ECO:0000313" key="6">
    <source>
        <dbReference type="Proteomes" id="UP001175271"/>
    </source>
</evidence>
<dbReference type="Pfam" id="PF10328">
    <property type="entry name" value="7TM_GPCR_Srx"/>
    <property type="match status" value="1"/>
</dbReference>
<accession>A0AA39H967</accession>
<evidence type="ECO:0000256" key="1">
    <source>
        <dbReference type="SAM" id="MobiDB-lite"/>
    </source>
</evidence>
<comment type="caution">
    <text evidence="5">The sequence shown here is derived from an EMBL/GenBank/DDBJ whole genome shotgun (WGS) entry which is preliminary data.</text>
</comment>
<evidence type="ECO:0000256" key="3">
    <source>
        <dbReference type="SAM" id="SignalP"/>
    </source>
</evidence>
<evidence type="ECO:0000313" key="5">
    <source>
        <dbReference type="EMBL" id="KAK0400976.1"/>
    </source>
</evidence>
<evidence type="ECO:0000259" key="4">
    <source>
        <dbReference type="Pfam" id="PF10328"/>
    </source>
</evidence>
<proteinExistence type="predicted"/>
<name>A0AA39H967_9BILA</name>
<feature type="region of interest" description="Disordered" evidence="1">
    <location>
        <begin position="29"/>
        <end position="48"/>
    </location>
</feature>
<keyword evidence="2" id="KW-0472">Membrane</keyword>
<feature type="transmembrane region" description="Helical" evidence="2">
    <location>
        <begin position="185"/>
        <end position="210"/>
    </location>
</feature>
<keyword evidence="6" id="KW-1185">Reference proteome</keyword>
<keyword evidence="2" id="KW-1133">Transmembrane helix</keyword>
<dbReference type="Proteomes" id="UP001175271">
    <property type="component" value="Unassembled WGS sequence"/>
</dbReference>
<organism evidence="5 6">
    <name type="scientific">Steinernema hermaphroditum</name>
    <dbReference type="NCBI Taxonomy" id="289476"/>
    <lineage>
        <taxon>Eukaryota</taxon>
        <taxon>Metazoa</taxon>
        <taxon>Ecdysozoa</taxon>
        <taxon>Nematoda</taxon>
        <taxon>Chromadorea</taxon>
        <taxon>Rhabditida</taxon>
        <taxon>Tylenchina</taxon>
        <taxon>Panagrolaimomorpha</taxon>
        <taxon>Strongyloidoidea</taxon>
        <taxon>Steinernematidae</taxon>
        <taxon>Steinernema</taxon>
    </lineage>
</organism>
<feature type="compositionally biased region" description="Polar residues" evidence="1">
    <location>
        <begin position="29"/>
        <end position="41"/>
    </location>
</feature>
<feature type="domain" description="7TM GPCR serpentine receptor class x (Srx)" evidence="4">
    <location>
        <begin position="182"/>
        <end position="285"/>
    </location>
</feature>
<keyword evidence="3" id="KW-0732">Signal</keyword>
<feature type="chain" id="PRO_5041240877" description="7TM GPCR serpentine receptor class x (Srx) domain-containing protein" evidence="3">
    <location>
        <begin position="21"/>
        <end position="325"/>
    </location>
</feature>
<gene>
    <name evidence="5" type="ORF">QR680_015542</name>
</gene>
<reference evidence="5" key="1">
    <citation type="submission" date="2023-06" db="EMBL/GenBank/DDBJ databases">
        <title>Genomic analysis of the entomopathogenic nematode Steinernema hermaphroditum.</title>
        <authorList>
            <person name="Schwarz E.M."/>
            <person name="Heppert J.K."/>
            <person name="Baniya A."/>
            <person name="Schwartz H.T."/>
            <person name="Tan C.-H."/>
            <person name="Antoshechkin I."/>
            <person name="Sternberg P.W."/>
            <person name="Goodrich-Blair H."/>
            <person name="Dillman A.R."/>
        </authorList>
    </citation>
    <scope>NUCLEOTIDE SEQUENCE</scope>
    <source>
        <strain evidence="5">PS9179</strain>
        <tissue evidence="5">Whole animal</tissue>
    </source>
</reference>
<dbReference type="EMBL" id="JAUCMV010000004">
    <property type="protein sequence ID" value="KAK0400976.1"/>
    <property type="molecule type" value="Genomic_DNA"/>
</dbReference>
<sequence>MFFLVLGVFLFLYGPSDVRTQQLLGRSINTDNLSPRQQQEPDTAASLNPPGIEVNRTVFLAIARNQFPDLYEKLVQREKGKDESGNGLPEVVQKFIANRRSDVKNLFQHGVLNCEAVGSIMRNVAKETANLSECDKSVLFEHYPQLKDLLAILPCNMLGFSAKHYGYVVIGCEDGRQPSFNVGTVFNYLCWISFCTGAIVVDLCTFVKILKLRKVRNLDNDKMFQRNVRFFAQSAFQNIPMFIDIALLSLGDNSLLEDKALFRIISFSLTRFTDLINSTALILFNPEARKHILKMIKKQNVIPVAISAIAPSTTIGLAGARSSQL</sequence>
<protein>
    <recommendedName>
        <fullName evidence="4">7TM GPCR serpentine receptor class x (Srx) domain-containing protein</fullName>
    </recommendedName>
</protein>
<keyword evidence="2" id="KW-0812">Transmembrane</keyword>